<feature type="binding site" evidence="2">
    <location>
        <position position="63"/>
    </location>
    <ligand>
        <name>ATP</name>
        <dbReference type="ChEBI" id="CHEBI:30616"/>
    </ligand>
</feature>
<dbReference type="SUPFAM" id="SSF52402">
    <property type="entry name" value="Adenine nucleotide alpha hydrolases-like"/>
    <property type="match status" value="1"/>
</dbReference>
<feature type="binding site" evidence="2">
    <location>
        <begin position="35"/>
        <end position="37"/>
    </location>
    <ligand>
        <name>ATP</name>
        <dbReference type="ChEBI" id="CHEBI:30616"/>
    </ligand>
</feature>
<feature type="binding site" evidence="2">
    <location>
        <position position="148"/>
    </location>
    <ligand>
        <name>ATP</name>
        <dbReference type="ChEBI" id="CHEBI:30616"/>
    </ligand>
</feature>
<dbReference type="InterPro" id="IPR011063">
    <property type="entry name" value="TilS/TtcA_N"/>
</dbReference>
<evidence type="ECO:0000259" key="3">
    <source>
        <dbReference type="Pfam" id="PF01171"/>
    </source>
</evidence>
<evidence type="ECO:0000256" key="2">
    <source>
        <dbReference type="PIRSR" id="PIRSR004976-51"/>
    </source>
</evidence>
<feature type="binding site" evidence="2">
    <location>
        <position position="153"/>
    </location>
    <ligand>
        <name>ATP</name>
        <dbReference type="ChEBI" id="CHEBI:30616"/>
    </ligand>
</feature>
<dbReference type="InterPro" id="IPR000541">
    <property type="entry name" value="Ncs6/Tuc1/Ctu1"/>
</dbReference>
<sequence>MRLCKNCFFEDVKQRILEQIKKYDMILPGDRILIGISGGKDSFVLLRFLPEIHTPSKLFGLMIEEGIRSYNRVEAFNFIKRACHELGIDCTITSIKEVLRYSVDEFMFFQMRKYGSIKISACTFCGIARRRILNIYARSYSMNKVATGHNLDDEVQTYLINILRGDIMRLVQLHPLSAVHSPLLIKRIKPLRTIYEYETAFIAYMENFSFQETECPYIVQRPTLRSKIRELIREVEKINPSAQLEFLKELDNILEPLVKIRNRDPVNLPQCVKCGEPTAPGRNVCKFCELIDNVLSTQY</sequence>
<keyword evidence="1" id="KW-0808">Transferase</keyword>
<protein>
    <submittedName>
        <fullName evidence="4">TIGR00269 family protein</fullName>
    </submittedName>
</protein>
<evidence type="ECO:0000256" key="1">
    <source>
        <dbReference type="ARBA" id="ARBA00022679"/>
    </source>
</evidence>
<dbReference type="PANTHER" id="PTHR11807">
    <property type="entry name" value="ATPASES OF THE PP SUPERFAMILY-RELATED"/>
    <property type="match status" value="1"/>
</dbReference>
<dbReference type="InterPro" id="IPR035107">
    <property type="entry name" value="tRNA_thiolation_TtcA_Ctu1"/>
</dbReference>
<dbReference type="PANTHER" id="PTHR11807:SF12">
    <property type="entry name" value="CYTOPLASMIC TRNA 2-THIOLATION PROTEIN 1"/>
    <property type="match status" value="1"/>
</dbReference>
<feature type="domain" description="tRNA(Ile)-lysidine/2-thiocytidine synthase N-terminal" evidence="3">
    <location>
        <begin position="32"/>
        <end position="172"/>
    </location>
</feature>
<organism evidence="4">
    <name type="scientific">Ignisphaera aggregans</name>
    <dbReference type="NCBI Taxonomy" id="334771"/>
    <lineage>
        <taxon>Archaea</taxon>
        <taxon>Thermoproteota</taxon>
        <taxon>Thermoprotei</taxon>
        <taxon>Desulfurococcales</taxon>
        <taxon>Desulfurococcaceae</taxon>
        <taxon>Ignisphaera</taxon>
    </lineage>
</organism>
<dbReference type="Pfam" id="PF01171">
    <property type="entry name" value="ATP_bind_3"/>
    <property type="match status" value="1"/>
</dbReference>
<proteinExistence type="predicted"/>
<dbReference type="PIRSF" id="PIRSF004976">
    <property type="entry name" value="ATPase_YdaO"/>
    <property type="match status" value="1"/>
</dbReference>
<dbReference type="InterPro" id="IPR014729">
    <property type="entry name" value="Rossmann-like_a/b/a_fold"/>
</dbReference>
<accession>A0A7C4BBV8</accession>
<reference evidence="4" key="1">
    <citation type="journal article" date="2020" name="mSystems">
        <title>Genome- and Community-Level Interaction Insights into Carbon Utilization and Element Cycling Functions of Hydrothermarchaeota in Hydrothermal Sediment.</title>
        <authorList>
            <person name="Zhou Z."/>
            <person name="Liu Y."/>
            <person name="Xu W."/>
            <person name="Pan J."/>
            <person name="Luo Z.H."/>
            <person name="Li M."/>
        </authorList>
    </citation>
    <scope>NUCLEOTIDE SEQUENCE [LARGE SCALE GENOMIC DNA]</scope>
    <source>
        <strain evidence="4">SpSt-732</strain>
    </source>
</reference>
<gene>
    <name evidence="4" type="ORF">ENV14_02840</name>
</gene>
<name>A0A7C4BBV8_9CREN</name>
<evidence type="ECO:0000313" key="4">
    <source>
        <dbReference type="EMBL" id="HGI87320.1"/>
    </source>
</evidence>
<dbReference type="GO" id="GO:0002143">
    <property type="term" value="P:tRNA wobble position uridine thiolation"/>
    <property type="evidence" value="ECO:0007669"/>
    <property type="project" value="TreeGrafter"/>
</dbReference>
<keyword evidence="2" id="KW-0067">ATP-binding</keyword>
<feature type="binding site" evidence="2">
    <location>
        <position position="41"/>
    </location>
    <ligand>
        <name>ATP</name>
        <dbReference type="ChEBI" id="CHEBI:30616"/>
    </ligand>
</feature>
<dbReference type="EMBL" id="DTFF01000024">
    <property type="protein sequence ID" value="HGI87320.1"/>
    <property type="molecule type" value="Genomic_DNA"/>
</dbReference>
<dbReference type="Gene3D" id="3.40.50.620">
    <property type="entry name" value="HUPs"/>
    <property type="match status" value="1"/>
</dbReference>
<dbReference type="GO" id="GO:0016740">
    <property type="term" value="F:transferase activity"/>
    <property type="evidence" value="ECO:0007669"/>
    <property type="project" value="UniProtKB-KW"/>
</dbReference>
<dbReference type="AlphaFoldDB" id="A0A7C4BBV8"/>
<dbReference type="NCBIfam" id="TIGR00269">
    <property type="entry name" value="TIGR00269 family protein"/>
    <property type="match status" value="1"/>
</dbReference>
<keyword evidence="2" id="KW-0547">Nucleotide-binding</keyword>
<dbReference type="GO" id="GO:0005524">
    <property type="term" value="F:ATP binding"/>
    <property type="evidence" value="ECO:0007669"/>
    <property type="project" value="UniProtKB-KW"/>
</dbReference>
<dbReference type="GO" id="GO:0002144">
    <property type="term" value="C:cytosolic tRNA wobble base thiouridylase complex"/>
    <property type="evidence" value="ECO:0007669"/>
    <property type="project" value="TreeGrafter"/>
</dbReference>
<dbReference type="GO" id="GO:0000049">
    <property type="term" value="F:tRNA binding"/>
    <property type="evidence" value="ECO:0007669"/>
    <property type="project" value="InterPro"/>
</dbReference>
<comment type="caution">
    <text evidence="4">The sequence shown here is derived from an EMBL/GenBank/DDBJ whole genome shotgun (WGS) entry which is preliminary data.</text>
</comment>